<keyword evidence="6" id="KW-1185">Reference proteome</keyword>
<dbReference type="InterPro" id="IPR020904">
    <property type="entry name" value="Sc_DH/Rdtase_CS"/>
</dbReference>
<dbReference type="SMART" id="SM00822">
    <property type="entry name" value="PKS_KR"/>
    <property type="match status" value="1"/>
</dbReference>
<dbReference type="InterPro" id="IPR002347">
    <property type="entry name" value="SDR_fam"/>
</dbReference>
<dbReference type="PANTHER" id="PTHR42901:SF1">
    <property type="entry name" value="ALCOHOL DEHYDROGENASE"/>
    <property type="match status" value="1"/>
</dbReference>
<feature type="domain" description="Ketoreductase" evidence="4">
    <location>
        <begin position="30"/>
        <end position="255"/>
    </location>
</feature>
<dbReference type="CDD" id="cd05233">
    <property type="entry name" value="SDR_c"/>
    <property type="match status" value="1"/>
</dbReference>
<keyword evidence="3" id="KW-0560">Oxidoreductase</keyword>
<dbReference type="Proteomes" id="UP000325902">
    <property type="component" value="Unassembled WGS sequence"/>
</dbReference>
<dbReference type="EMBL" id="VCHE01000137">
    <property type="protein sequence ID" value="KAB2570424.1"/>
    <property type="molecule type" value="Genomic_DNA"/>
</dbReference>
<dbReference type="InterPro" id="IPR057326">
    <property type="entry name" value="KR_dom"/>
</dbReference>
<gene>
    <name evidence="5" type="ORF">DBV05_g10900</name>
</gene>
<dbReference type="PRINTS" id="PR00081">
    <property type="entry name" value="GDHRDH"/>
</dbReference>
<evidence type="ECO:0000313" key="6">
    <source>
        <dbReference type="Proteomes" id="UP000325902"/>
    </source>
</evidence>
<dbReference type="AlphaFoldDB" id="A0A5N5CYR7"/>
<dbReference type="PROSITE" id="PS00061">
    <property type="entry name" value="ADH_SHORT"/>
    <property type="match status" value="1"/>
</dbReference>
<dbReference type="OrthoDB" id="1933717at2759"/>
<accession>A0A5N5CYR7</accession>
<evidence type="ECO:0000259" key="4">
    <source>
        <dbReference type="SMART" id="SM00822"/>
    </source>
</evidence>
<keyword evidence="2" id="KW-0521">NADP</keyword>
<organism evidence="5 6">
    <name type="scientific">Lasiodiplodia theobromae</name>
    <dbReference type="NCBI Taxonomy" id="45133"/>
    <lineage>
        <taxon>Eukaryota</taxon>
        <taxon>Fungi</taxon>
        <taxon>Dikarya</taxon>
        <taxon>Ascomycota</taxon>
        <taxon>Pezizomycotina</taxon>
        <taxon>Dothideomycetes</taxon>
        <taxon>Dothideomycetes incertae sedis</taxon>
        <taxon>Botryosphaeriales</taxon>
        <taxon>Botryosphaeriaceae</taxon>
        <taxon>Lasiodiplodia</taxon>
    </lineage>
</organism>
<proteinExistence type="inferred from homology"/>
<dbReference type="PANTHER" id="PTHR42901">
    <property type="entry name" value="ALCOHOL DEHYDROGENASE"/>
    <property type="match status" value="1"/>
</dbReference>
<evidence type="ECO:0000256" key="1">
    <source>
        <dbReference type="ARBA" id="ARBA00006484"/>
    </source>
</evidence>
<dbReference type="Gene3D" id="3.40.50.720">
    <property type="entry name" value="NAD(P)-binding Rossmann-like Domain"/>
    <property type="match status" value="1"/>
</dbReference>
<name>A0A5N5CYR7_9PEZI</name>
<evidence type="ECO:0000256" key="2">
    <source>
        <dbReference type="ARBA" id="ARBA00022857"/>
    </source>
</evidence>
<reference evidence="5 6" key="1">
    <citation type="journal article" date="2019" name="Sci. Rep.">
        <title>A multi-omics analysis of the grapevine pathogen Lasiodiplodia theobromae reveals that temperature affects the expression of virulence- and pathogenicity-related genes.</title>
        <authorList>
            <person name="Felix C."/>
            <person name="Meneses R."/>
            <person name="Goncalves M.F.M."/>
            <person name="Tilleman L."/>
            <person name="Duarte A.S."/>
            <person name="Jorrin-Novo J.V."/>
            <person name="Van de Peer Y."/>
            <person name="Deforce D."/>
            <person name="Van Nieuwerburgh F."/>
            <person name="Esteves A.C."/>
            <person name="Alves A."/>
        </authorList>
    </citation>
    <scope>NUCLEOTIDE SEQUENCE [LARGE SCALE GENOMIC DNA]</scope>
    <source>
        <strain evidence="5 6">LA-SOL3</strain>
    </source>
</reference>
<evidence type="ECO:0000313" key="5">
    <source>
        <dbReference type="EMBL" id="KAB2570424.1"/>
    </source>
</evidence>
<protein>
    <recommendedName>
        <fullName evidence="4">Ketoreductase domain-containing protein</fullName>
    </recommendedName>
</protein>
<dbReference type="SUPFAM" id="SSF51735">
    <property type="entry name" value="NAD(P)-binding Rossmann-fold domains"/>
    <property type="match status" value="1"/>
</dbReference>
<dbReference type="GO" id="GO:0016491">
    <property type="term" value="F:oxidoreductase activity"/>
    <property type="evidence" value="ECO:0007669"/>
    <property type="project" value="UniProtKB-KW"/>
</dbReference>
<dbReference type="InterPro" id="IPR036291">
    <property type="entry name" value="NAD(P)-bd_dom_sf"/>
</dbReference>
<comment type="caution">
    <text evidence="5">The sequence shown here is derived from an EMBL/GenBank/DDBJ whole genome shotgun (WGS) entry which is preliminary data.</text>
</comment>
<comment type="similarity">
    <text evidence="1">Belongs to the short-chain dehydrogenases/reductases (SDR) family.</text>
</comment>
<sequence>MEKYCPVKTLHRSMYPAIDPTNPANSAAGKTVAISGGGGGIGYAIARGFCKAGASTVILLGRRQAVLDEASAKLHADHGTTIWTYSLDVRDASATNTTFASIRERLRSASNDSTADVDVLVANAAVLDQGEVSLEFDPAVIQNAFATNVFGVANLARAFLAPELPAIPNPGWKPGVDPVGTKKDTTARAAAPARAKVLIEVSSAATHMIFPGLALYSATKLAATHFVRHLQAELDRMPGQPVRVHSFHPGALYTPGVEALGIKEEVLQGDDISLPEGFAVWLASPAAAFLKGRLPWAAWDVEELLKLKAKFEEDPDFCTVSMKL</sequence>
<evidence type="ECO:0000256" key="3">
    <source>
        <dbReference type="ARBA" id="ARBA00023002"/>
    </source>
</evidence>
<dbReference type="Pfam" id="PF00106">
    <property type="entry name" value="adh_short"/>
    <property type="match status" value="2"/>
</dbReference>